<dbReference type="InterPro" id="IPR002292">
    <property type="entry name" value="Orn/put_carbamltrans"/>
</dbReference>
<feature type="binding site" evidence="10">
    <location>
        <begin position="239"/>
        <end position="240"/>
    </location>
    <ligand>
        <name>L-ornithine</name>
        <dbReference type="ChEBI" id="CHEBI:46911"/>
    </ligand>
</feature>
<dbReference type="PANTHER" id="PTHR45753:SF3">
    <property type="entry name" value="ORNITHINE TRANSCARBAMYLASE, MITOCHONDRIAL"/>
    <property type="match status" value="1"/>
</dbReference>
<evidence type="ECO:0000259" key="11">
    <source>
        <dbReference type="Pfam" id="PF00185"/>
    </source>
</evidence>
<evidence type="ECO:0000256" key="1">
    <source>
        <dbReference type="ARBA" id="ARBA00003822"/>
    </source>
</evidence>
<proteinExistence type="inferred from homology"/>
<feature type="binding site" evidence="10">
    <location>
        <begin position="140"/>
        <end position="143"/>
    </location>
    <ligand>
        <name>carbamoyl phosphate</name>
        <dbReference type="ChEBI" id="CHEBI:58228"/>
    </ligand>
</feature>
<dbReference type="GO" id="GO:0004585">
    <property type="term" value="F:ornithine carbamoyltransferase activity"/>
    <property type="evidence" value="ECO:0007669"/>
    <property type="project" value="UniProtKB-UniRule"/>
</dbReference>
<evidence type="ECO:0000256" key="10">
    <source>
        <dbReference type="HAMAP-Rule" id="MF_01109"/>
    </source>
</evidence>
<dbReference type="Proteomes" id="UP000198897">
    <property type="component" value="Unassembled WGS sequence"/>
</dbReference>
<accession>A0A1I2LWT7</accession>
<evidence type="ECO:0000313" key="14">
    <source>
        <dbReference type="Proteomes" id="UP000198897"/>
    </source>
</evidence>
<sequence>MNLMEQMTFTNESLIGKNVLTWLDFNQSEISNLLAQAQYLKENPHSKSLAGKTLAMVFEKSSTRTRVSFEVGMVQLGGHALYLNSRDIQIGRGETIADTAKVLSGYVDAIMFRTTSHEKLKELADHASVPVINGLCDIYHPCQALADVFTILEEKGRLCGVKLVYIGDGNNVAHSLMIIAAMMGMEFVIVTPEGYEPDEGIVEKSKKIAEQHNGSVTLENEPSKAVVDADVIYTDVWTSMGQEEEFDDRYEAFQDYQVNEKLISKADNNVTFLHCLPAHRGEEVTAPVIDGKHSKVFTQAENRMHVQKAVLQAVMGFQ</sequence>
<feature type="domain" description="Aspartate/ornithine carbamoyltransferase carbamoyl-P binding" evidence="12">
    <location>
        <begin position="17"/>
        <end position="153"/>
    </location>
</feature>
<evidence type="ECO:0000256" key="3">
    <source>
        <dbReference type="ARBA" id="ARBA00004975"/>
    </source>
</evidence>
<dbReference type="GO" id="GO:0019240">
    <property type="term" value="P:citrulline biosynthetic process"/>
    <property type="evidence" value="ECO:0007669"/>
    <property type="project" value="TreeGrafter"/>
</dbReference>
<dbReference type="RefSeq" id="WP_089751566.1">
    <property type="nucleotide sequence ID" value="NZ_FOOG01000010.1"/>
</dbReference>
<dbReference type="NCBIfam" id="TIGR00658">
    <property type="entry name" value="orni_carb_tr"/>
    <property type="match status" value="1"/>
</dbReference>
<comment type="catalytic activity">
    <reaction evidence="9 10">
        <text>carbamoyl phosphate + L-ornithine = L-citrulline + phosphate + H(+)</text>
        <dbReference type="Rhea" id="RHEA:19513"/>
        <dbReference type="ChEBI" id="CHEBI:15378"/>
        <dbReference type="ChEBI" id="CHEBI:43474"/>
        <dbReference type="ChEBI" id="CHEBI:46911"/>
        <dbReference type="ChEBI" id="CHEBI:57743"/>
        <dbReference type="ChEBI" id="CHEBI:58228"/>
        <dbReference type="EC" id="2.1.3.3"/>
    </reaction>
</comment>
<dbReference type="NCBIfam" id="NF001986">
    <property type="entry name" value="PRK00779.1"/>
    <property type="match status" value="1"/>
</dbReference>
<dbReference type="EC" id="2.1.3.3" evidence="5 10"/>
<feature type="domain" description="Aspartate/ornithine carbamoyltransferase Asp/Orn-binding" evidence="11">
    <location>
        <begin position="160"/>
        <end position="313"/>
    </location>
</feature>
<dbReference type="PRINTS" id="PR00100">
    <property type="entry name" value="AOTCASE"/>
</dbReference>
<dbReference type="SUPFAM" id="SSF53671">
    <property type="entry name" value="Aspartate/ornithine carbamoyltransferase"/>
    <property type="match status" value="1"/>
</dbReference>
<keyword evidence="8 10" id="KW-0808">Transferase</keyword>
<protein>
    <recommendedName>
        <fullName evidence="6 10">Ornithine carbamoyltransferase</fullName>
        <shortName evidence="10">OTCase</shortName>
        <ecNumber evidence="5 10">2.1.3.3</ecNumber>
    </recommendedName>
</protein>
<gene>
    <name evidence="13" type="ORF">SAMN05216353_110100</name>
</gene>
<dbReference type="OrthoDB" id="9802587at2"/>
<dbReference type="Pfam" id="PF02729">
    <property type="entry name" value="OTCace_N"/>
    <property type="match status" value="1"/>
</dbReference>
<evidence type="ECO:0000256" key="6">
    <source>
        <dbReference type="ARBA" id="ARBA00016634"/>
    </source>
</evidence>
<dbReference type="AlphaFoldDB" id="A0A1I2LWT7"/>
<comment type="subcellular location">
    <subcellularLocation>
        <location evidence="2 10">Cytoplasm</location>
    </subcellularLocation>
</comment>
<comment type="function">
    <text evidence="1">Reversibly catalyzes the transfer of the carbamoyl group from carbamoyl phosphate (CP) to the N(epsilon) atom of ornithine (ORN) to produce L-citrulline.</text>
</comment>
<dbReference type="EMBL" id="FOOG01000010">
    <property type="protein sequence ID" value="SFF83664.1"/>
    <property type="molecule type" value="Genomic_DNA"/>
</dbReference>
<dbReference type="InterPro" id="IPR024904">
    <property type="entry name" value="OTCase_ArgI"/>
</dbReference>
<feature type="binding site" evidence="10">
    <location>
        <position position="113"/>
    </location>
    <ligand>
        <name>carbamoyl phosphate</name>
        <dbReference type="ChEBI" id="CHEBI:58228"/>
    </ligand>
</feature>
<comment type="pathway">
    <text evidence="3">Amino-acid biosynthesis; L-arginine biosynthesis; L-arginine from L-ornithine and carbamoyl phosphate: step 1/3.</text>
</comment>
<feature type="binding site" evidence="10">
    <location>
        <begin position="62"/>
        <end position="65"/>
    </location>
    <ligand>
        <name>carbamoyl phosphate</name>
        <dbReference type="ChEBI" id="CHEBI:58228"/>
    </ligand>
</feature>
<dbReference type="FunFam" id="3.40.50.1370:FF:000016">
    <property type="entry name" value="Ornithine carbamoyltransferase"/>
    <property type="match status" value="1"/>
</dbReference>
<dbReference type="InterPro" id="IPR036901">
    <property type="entry name" value="Asp/Orn_carbamoylTrfase_sf"/>
</dbReference>
<dbReference type="HAMAP" id="MF_01109">
    <property type="entry name" value="OTCase"/>
    <property type="match status" value="1"/>
</dbReference>
<feature type="binding site" evidence="10">
    <location>
        <position position="89"/>
    </location>
    <ligand>
        <name>carbamoyl phosphate</name>
        <dbReference type="ChEBI" id="CHEBI:58228"/>
    </ligand>
</feature>
<dbReference type="GO" id="GO:0042450">
    <property type="term" value="P:L-arginine biosynthetic process via ornithine"/>
    <property type="evidence" value="ECO:0007669"/>
    <property type="project" value="UniProtKB-UniRule"/>
</dbReference>
<evidence type="ECO:0000259" key="12">
    <source>
        <dbReference type="Pfam" id="PF02729"/>
    </source>
</evidence>
<dbReference type="Pfam" id="PF00185">
    <property type="entry name" value="OTCace"/>
    <property type="match status" value="1"/>
</dbReference>
<evidence type="ECO:0000256" key="9">
    <source>
        <dbReference type="ARBA" id="ARBA00048772"/>
    </source>
</evidence>
<feature type="binding site" evidence="10">
    <location>
        <position position="235"/>
    </location>
    <ligand>
        <name>L-ornithine</name>
        <dbReference type="ChEBI" id="CHEBI:46911"/>
    </ligand>
</feature>
<evidence type="ECO:0000256" key="5">
    <source>
        <dbReference type="ARBA" id="ARBA00013007"/>
    </source>
</evidence>
<keyword evidence="14" id="KW-1185">Reference proteome</keyword>
<dbReference type="InterPro" id="IPR006130">
    <property type="entry name" value="Asp/Orn_carbamoylTrfase"/>
</dbReference>
<evidence type="ECO:0000256" key="8">
    <source>
        <dbReference type="ARBA" id="ARBA00022679"/>
    </source>
</evidence>
<dbReference type="InterPro" id="IPR006132">
    <property type="entry name" value="Asp/Orn_carbamoyltranf_P-bd"/>
</dbReference>
<dbReference type="InterPro" id="IPR006131">
    <property type="entry name" value="Asp_carbamoyltransf_Asp/Orn-bd"/>
</dbReference>
<reference evidence="14" key="1">
    <citation type="submission" date="2016-10" db="EMBL/GenBank/DDBJ databases">
        <authorList>
            <person name="Varghese N."/>
            <person name="Submissions S."/>
        </authorList>
    </citation>
    <scope>NUCLEOTIDE SEQUENCE [LARGE SCALE GENOMIC DNA]</scope>
    <source>
        <strain evidence="14">FP5</strain>
    </source>
</reference>
<keyword evidence="7 10" id="KW-0963">Cytoplasm</keyword>
<dbReference type="FunFam" id="3.40.50.1370:FF:000008">
    <property type="entry name" value="Ornithine carbamoyltransferase"/>
    <property type="match status" value="1"/>
</dbReference>
<dbReference type="GO" id="GO:0016597">
    <property type="term" value="F:amino acid binding"/>
    <property type="evidence" value="ECO:0007669"/>
    <property type="project" value="InterPro"/>
</dbReference>
<dbReference type="PROSITE" id="PS00097">
    <property type="entry name" value="CARBAMOYLTRANSFERASE"/>
    <property type="match status" value="1"/>
</dbReference>
<dbReference type="PRINTS" id="PR00102">
    <property type="entry name" value="OTCASE"/>
</dbReference>
<comment type="similarity">
    <text evidence="4 10">Belongs to the aspartate/ornithine carbamoyltransferase superfamily. OTCase family.</text>
</comment>
<dbReference type="Gene3D" id="3.40.50.1370">
    <property type="entry name" value="Aspartate/ornithine carbamoyltransferase"/>
    <property type="match status" value="2"/>
</dbReference>
<feature type="binding site" evidence="10">
    <location>
        <position position="303"/>
    </location>
    <ligand>
        <name>carbamoyl phosphate</name>
        <dbReference type="ChEBI" id="CHEBI:58228"/>
    </ligand>
</feature>
<organism evidence="13 14">
    <name type="scientific">Halobacillus alkaliphilus</name>
    <dbReference type="NCBI Taxonomy" id="396056"/>
    <lineage>
        <taxon>Bacteria</taxon>
        <taxon>Bacillati</taxon>
        <taxon>Bacillota</taxon>
        <taxon>Bacilli</taxon>
        <taxon>Bacillales</taxon>
        <taxon>Bacillaceae</taxon>
        <taxon>Halobacillus</taxon>
    </lineage>
</organism>
<dbReference type="PANTHER" id="PTHR45753">
    <property type="entry name" value="ORNITHINE CARBAMOYLTRANSFERASE, MITOCHONDRIAL"/>
    <property type="match status" value="1"/>
</dbReference>
<name>A0A1I2LWT7_9BACI</name>
<feature type="binding site" evidence="10">
    <location>
        <position position="171"/>
    </location>
    <ligand>
        <name>L-ornithine</name>
        <dbReference type="ChEBI" id="CHEBI:46911"/>
    </ligand>
</feature>
<evidence type="ECO:0000256" key="7">
    <source>
        <dbReference type="ARBA" id="ARBA00022490"/>
    </source>
</evidence>
<evidence type="ECO:0000256" key="2">
    <source>
        <dbReference type="ARBA" id="ARBA00004496"/>
    </source>
</evidence>
<feature type="binding site" evidence="10">
    <location>
        <begin position="275"/>
        <end position="276"/>
    </location>
    <ligand>
        <name>carbamoyl phosphate</name>
        <dbReference type="ChEBI" id="CHEBI:58228"/>
    </ligand>
</feature>
<dbReference type="GO" id="GO:0005737">
    <property type="term" value="C:cytoplasm"/>
    <property type="evidence" value="ECO:0007669"/>
    <property type="project" value="UniProtKB-SubCell"/>
</dbReference>
<evidence type="ECO:0000256" key="4">
    <source>
        <dbReference type="ARBA" id="ARBA00007805"/>
    </source>
</evidence>
<evidence type="ECO:0000313" key="13">
    <source>
        <dbReference type="EMBL" id="SFF83664.1"/>
    </source>
</evidence>